<dbReference type="InterPro" id="IPR021878">
    <property type="entry name" value="TgpA_N"/>
</dbReference>
<protein>
    <submittedName>
        <fullName evidence="4">Protein-glutamine gamma-glutamyltransferase</fullName>
        <ecNumber evidence="4">2.3.2.13</ecNumber>
    </submittedName>
</protein>
<dbReference type="OrthoDB" id="9804872at2"/>
<keyword evidence="2" id="KW-0472">Membrane</keyword>
<dbReference type="Pfam" id="PF01841">
    <property type="entry name" value="Transglut_core"/>
    <property type="match status" value="1"/>
</dbReference>
<dbReference type="EC" id="2.3.2.13" evidence="4"/>
<feature type="region of interest" description="Disordered" evidence="1">
    <location>
        <begin position="66"/>
        <end position="87"/>
    </location>
</feature>
<comment type="caution">
    <text evidence="4">The sequence shown here is derived from an EMBL/GenBank/DDBJ whole genome shotgun (WGS) entry which is preliminary data.</text>
</comment>
<feature type="transmembrane region" description="Helical" evidence="2">
    <location>
        <begin position="147"/>
        <end position="164"/>
    </location>
</feature>
<keyword evidence="4" id="KW-0012">Acyltransferase</keyword>
<evidence type="ECO:0000259" key="3">
    <source>
        <dbReference type="SMART" id="SM00460"/>
    </source>
</evidence>
<feature type="domain" description="Transglutaminase-like" evidence="3">
    <location>
        <begin position="519"/>
        <end position="590"/>
    </location>
</feature>
<dbReference type="InterPro" id="IPR002931">
    <property type="entry name" value="Transglutaminase-like"/>
</dbReference>
<dbReference type="PANTHER" id="PTHR42736">
    <property type="entry name" value="PROTEIN-GLUTAMINE GAMMA-GLUTAMYLTRANSFERASE"/>
    <property type="match status" value="1"/>
</dbReference>
<dbReference type="AlphaFoldDB" id="A0A2S9XJH2"/>
<dbReference type="PANTHER" id="PTHR42736:SF1">
    <property type="entry name" value="PROTEIN-GLUTAMINE GAMMA-GLUTAMYLTRANSFERASE"/>
    <property type="match status" value="1"/>
</dbReference>
<dbReference type="SUPFAM" id="SSF54001">
    <property type="entry name" value="Cysteine proteinases"/>
    <property type="match status" value="1"/>
</dbReference>
<evidence type="ECO:0000313" key="4">
    <source>
        <dbReference type="EMBL" id="PRP93015.1"/>
    </source>
</evidence>
<dbReference type="InterPro" id="IPR052901">
    <property type="entry name" value="Bact_TGase-like"/>
</dbReference>
<feature type="transmembrane region" description="Helical" evidence="2">
    <location>
        <begin position="27"/>
        <end position="60"/>
    </location>
</feature>
<keyword evidence="4" id="KW-0808">Transferase</keyword>
<name>A0A2S9XJH2_9BACT</name>
<keyword evidence="2" id="KW-0812">Transmembrane</keyword>
<sequence>MKWLERLAALFGGKRHGLLRLRDTLSLLQAAIAVTAITLANSASLWAVALTVLLAALAMIRPLPEASSPVSQTLGPERSEGVGAQPRGVETTKNFSQVLWTAGIVLALGLSAIRALVFGGELLICGVDFLLLMIVQRLFNRQRCREHMQLLMLGAVLMIIAAVIDAELHYPVLLTLYLPAATLALIVNHLLSEGERLGKRVEFEVDRYGTRELSRLGRASIQVALIAAAGGLLTFMAFPRFGVGVFLRGNLYGDDTVGFSDTVQLGGFGTIKSDATVIMHLVPLDSDPPETRLTWHLRGSAFDSYQDGRWGRSHDARPGQLSRKLGYYLVGENGEPPGEVIAAPYRFGGSSGTTIEPRQIPGFAGANQTVRVLVTMEDIGTDLLFAAGRPLAFSLTPRGPIEARNRLGIDVDDQVRVLDRQPGPLQYEFVGRIGRPDRSELRAIGDPEVSELYRAYVERAQLRDEFHDLAVEITAGADTRLAKVERVQAYLLNNYSYSLDQPLSERVREGELDPVEGFLFETKAGHCEYFASAMALLLREVDVPTRNVNGFYGAHYNNLGDFYAVRQADAHSWVEVYFDELGWVTFDPTPPAGRTAGDDASWFPRLANVADALRDAYLEYVIDYDLRDQLEALEQIGVERRDRGVSIDWRQLAPWLGGVGGLGFLVVMTRRWWRRRREPDLPEVRLYEQLLATMQRRERGRRDHESARAWAARLSDEGAPEAAALREFAARYENLRFAAERPSPAMLLELREAARAVLDTPRS</sequence>
<dbReference type="Gene3D" id="3.10.620.30">
    <property type="match status" value="1"/>
</dbReference>
<dbReference type="Pfam" id="PF13559">
    <property type="entry name" value="DUF4129"/>
    <property type="match status" value="1"/>
</dbReference>
<dbReference type="InterPro" id="IPR038765">
    <property type="entry name" value="Papain-like_cys_pep_sf"/>
</dbReference>
<dbReference type="GO" id="GO:0003810">
    <property type="term" value="F:protein-glutamine gamma-glutamyltransferase activity"/>
    <property type="evidence" value="ECO:0007669"/>
    <property type="project" value="UniProtKB-EC"/>
</dbReference>
<dbReference type="SMART" id="SM00460">
    <property type="entry name" value="TGc"/>
    <property type="match status" value="1"/>
</dbReference>
<dbReference type="RefSeq" id="WP_106393838.1">
    <property type="nucleotide sequence ID" value="NZ_PVNK01000199.1"/>
</dbReference>
<accession>A0A2S9XJH2</accession>
<dbReference type="Proteomes" id="UP000237968">
    <property type="component" value="Unassembled WGS sequence"/>
</dbReference>
<evidence type="ECO:0000256" key="2">
    <source>
        <dbReference type="SAM" id="Phobius"/>
    </source>
</evidence>
<feature type="transmembrane region" description="Helical" evidence="2">
    <location>
        <begin position="219"/>
        <end position="238"/>
    </location>
</feature>
<reference evidence="4 5" key="1">
    <citation type="submission" date="2018-03" db="EMBL/GenBank/DDBJ databases">
        <title>Draft Genome Sequences of the Obligatory Marine Myxobacteria Enhygromyxa salina SWB005.</title>
        <authorList>
            <person name="Poehlein A."/>
            <person name="Moghaddam J.A."/>
            <person name="Harms H."/>
            <person name="Alanjari M."/>
            <person name="Koenig G.M."/>
            <person name="Daniel R."/>
            <person name="Schaeberle T.F."/>
        </authorList>
    </citation>
    <scope>NUCLEOTIDE SEQUENCE [LARGE SCALE GENOMIC DNA]</scope>
    <source>
        <strain evidence="4 5">SWB005</strain>
    </source>
</reference>
<feature type="transmembrane region" description="Helical" evidence="2">
    <location>
        <begin position="170"/>
        <end position="191"/>
    </location>
</feature>
<organism evidence="4 5">
    <name type="scientific">Enhygromyxa salina</name>
    <dbReference type="NCBI Taxonomy" id="215803"/>
    <lineage>
        <taxon>Bacteria</taxon>
        <taxon>Pseudomonadati</taxon>
        <taxon>Myxococcota</taxon>
        <taxon>Polyangia</taxon>
        <taxon>Nannocystales</taxon>
        <taxon>Nannocystaceae</taxon>
        <taxon>Enhygromyxa</taxon>
    </lineage>
</organism>
<evidence type="ECO:0000313" key="5">
    <source>
        <dbReference type="Proteomes" id="UP000237968"/>
    </source>
</evidence>
<keyword evidence="5" id="KW-1185">Reference proteome</keyword>
<feature type="transmembrane region" description="Helical" evidence="2">
    <location>
        <begin position="102"/>
        <end position="135"/>
    </location>
</feature>
<evidence type="ECO:0000256" key="1">
    <source>
        <dbReference type="SAM" id="MobiDB-lite"/>
    </source>
</evidence>
<keyword evidence="2" id="KW-1133">Transmembrane helix</keyword>
<dbReference type="EMBL" id="PVNK01000199">
    <property type="protein sequence ID" value="PRP93015.1"/>
    <property type="molecule type" value="Genomic_DNA"/>
</dbReference>
<gene>
    <name evidence="4" type="primary">tgpA_2</name>
    <name evidence="4" type="ORF">ENSA5_45760</name>
</gene>
<dbReference type="InterPro" id="IPR025403">
    <property type="entry name" value="TgpA-like_C"/>
</dbReference>
<dbReference type="Pfam" id="PF11992">
    <property type="entry name" value="TgpA_N"/>
    <property type="match status" value="1"/>
</dbReference>
<proteinExistence type="predicted"/>